<name>A0A6A5WPL7_9PLEO</name>
<evidence type="ECO:0000313" key="2">
    <source>
        <dbReference type="EMBL" id="KAF2003477.1"/>
    </source>
</evidence>
<evidence type="ECO:0000256" key="1">
    <source>
        <dbReference type="SAM" id="Coils"/>
    </source>
</evidence>
<protein>
    <submittedName>
        <fullName evidence="2">Uncharacterized protein</fullName>
    </submittedName>
</protein>
<dbReference type="Proteomes" id="UP000799779">
    <property type="component" value="Unassembled WGS sequence"/>
</dbReference>
<dbReference type="EMBL" id="ML977572">
    <property type="protein sequence ID" value="KAF2003477.1"/>
    <property type="molecule type" value="Genomic_DNA"/>
</dbReference>
<organism evidence="2 3">
    <name type="scientific">Amniculicola lignicola CBS 123094</name>
    <dbReference type="NCBI Taxonomy" id="1392246"/>
    <lineage>
        <taxon>Eukaryota</taxon>
        <taxon>Fungi</taxon>
        <taxon>Dikarya</taxon>
        <taxon>Ascomycota</taxon>
        <taxon>Pezizomycotina</taxon>
        <taxon>Dothideomycetes</taxon>
        <taxon>Pleosporomycetidae</taxon>
        <taxon>Pleosporales</taxon>
        <taxon>Amniculicolaceae</taxon>
        <taxon>Amniculicola</taxon>
    </lineage>
</organism>
<dbReference type="AlphaFoldDB" id="A0A6A5WPL7"/>
<reference evidence="2" key="1">
    <citation type="journal article" date="2020" name="Stud. Mycol.">
        <title>101 Dothideomycetes genomes: a test case for predicting lifestyles and emergence of pathogens.</title>
        <authorList>
            <person name="Haridas S."/>
            <person name="Albert R."/>
            <person name="Binder M."/>
            <person name="Bloem J."/>
            <person name="Labutti K."/>
            <person name="Salamov A."/>
            <person name="Andreopoulos B."/>
            <person name="Baker S."/>
            <person name="Barry K."/>
            <person name="Bills G."/>
            <person name="Bluhm B."/>
            <person name="Cannon C."/>
            <person name="Castanera R."/>
            <person name="Culley D."/>
            <person name="Daum C."/>
            <person name="Ezra D."/>
            <person name="Gonzalez J."/>
            <person name="Henrissat B."/>
            <person name="Kuo A."/>
            <person name="Liang C."/>
            <person name="Lipzen A."/>
            <person name="Lutzoni F."/>
            <person name="Magnuson J."/>
            <person name="Mondo S."/>
            <person name="Nolan M."/>
            <person name="Ohm R."/>
            <person name="Pangilinan J."/>
            <person name="Park H.-J."/>
            <person name="Ramirez L."/>
            <person name="Alfaro M."/>
            <person name="Sun H."/>
            <person name="Tritt A."/>
            <person name="Yoshinaga Y."/>
            <person name="Zwiers L.-H."/>
            <person name="Turgeon B."/>
            <person name="Goodwin S."/>
            <person name="Spatafora J."/>
            <person name="Crous P."/>
            <person name="Grigoriev I."/>
        </authorList>
    </citation>
    <scope>NUCLEOTIDE SEQUENCE</scope>
    <source>
        <strain evidence="2">CBS 123094</strain>
    </source>
</reference>
<gene>
    <name evidence="2" type="ORF">P154DRAFT_520083</name>
</gene>
<sequence length="185" mass="20682">MPSDLTSTQDRRVARDILAELVPDMYGMVTGAVAMARSNADGDSGRDKIKAALAGARYDLIKEKTLQKATLDRVKDAKFMLDAYKDALGRFKSKKDDLKKAQADAMVHSEELLAANDKLRKEVEGLKATKARKNDATRAVNARRIALEDNLRLKHGEILKLKQNVRGLRRELGVRSNKYGWAESR</sequence>
<keyword evidence="1" id="KW-0175">Coiled coil</keyword>
<keyword evidence="3" id="KW-1185">Reference proteome</keyword>
<evidence type="ECO:0000313" key="3">
    <source>
        <dbReference type="Proteomes" id="UP000799779"/>
    </source>
</evidence>
<proteinExistence type="predicted"/>
<accession>A0A6A5WPL7</accession>
<feature type="coiled-coil region" evidence="1">
    <location>
        <begin position="81"/>
        <end position="136"/>
    </location>
</feature>